<name>A0A366HBA9_9BACT</name>
<feature type="compositionally biased region" description="Basic and acidic residues" evidence="1">
    <location>
        <begin position="130"/>
        <end position="152"/>
    </location>
</feature>
<dbReference type="OrthoDB" id="195118at2"/>
<keyword evidence="2" id="KW-0812">Transmembrane</keyword>
<feature type="compositionally biased region" description="Pro residues" evidence="1">
    <location>
        <begin position="155"/>
        <end position="203"/>
    </location>
</feature>
<organism evidence="3 4">
    <name type="scientific">Roseimicrobium gellanilyticum</name>
    <dbReference type="NCBI Taxonomy" id="748857"/>
    <lineage>
        <taxon>Bacteria</taxon>
        <taxon>Pseudomonadati</taxon>
        <taxon>Verrucomicrobiota</taxon>
        <taxon>Verrucomicrobiia</taxon>
        <taxon>Verrucomicrobiales</taxon>
        <taxon>Verrucomicrobiaceae</taxon>
        <taxon>Roseimicrobium</taxon>
    </lineage>
</organism>
<keyword evidence="4" id="KW-1185">Reference proteome</keyword>
<reference evidence="3 4" key="1">
    <citation type="submission" date="2018-06" db="EMBL/GenBank/DDBJ databases">
        <title>Genomic Encyclopedia of Type Strains, Phase IV (KMG-IV): sequencing the most valuable type-strain genomes for metagenomic binning, comparative biology and taxonomic classification.</title>
        <authorList>
            <person name="Goeker M."/>
        </authorList>
    </citation>
    <scope>NUCLEOTIDE SEQUENCE [LARGE SCALE GENOMIC DNA]</scope>
    <source>
        <strain evidence="3 4">DSM 25532</strain>
    </source>
</reference>
<feature type="region of interest" description="Disordered" evidence="1">
    <location>
        <begin position="113"/>
        <end position="276"/>
    </location>
</feature>
<feature type="compositionally biased region" description="Pro residues" evidence="1">
    <location>
        <begin position="257"/>
        <end position="275"/>
    </location>
</feature>
<dbReference type="AlphaFoldDB" id="A0A366HBA9"/>
<dbReference type="RefSeq" id="WP_113960553.1">
    <property type="nucleotide sequence ID" value="NZ_QNRR01000009.1"/>
</dbReference>
<dbReference type="EMBL" id="QNRR01000009">
    <property type="protein sequence ID" value="RBP39652.1"/>
    <property type="molecule type" value="Genomic_DNA"/>
</dbReference>
<protein>
    <submittedName>
        <fullName evidence="3">TonB-like protein</fullName>
    </submittedName>
</protein>
<keyword evidence="2" id="KW-1133">Transmembrane helix</keyword>
<evidence type="ECO:0000313" key="3">
    <source>
        <dbReference type="EMBL" id="RBP39652.1"/>
    </source>
</evidence>
<keyword evidence="2" id="KW-0472">Membrane</keyword>
<feature type="transmembrane region" description="Helical" evidence="2">
    <location>
        <begin position="12"/>
        <end position="33"/>
    </location>
</feature>
<accession>A0A366HBA9</accession>
<evidence type="ECO:0000256" key="2">
    <source>
        <dbReference type="SAM" id="Phobius"/>
    </source>
</evidence>
<sequence length="433" mass="46856">MTHAESRTITYAIVGSLAVHVVLALAFAVWIGVASFHQMLAAPRPDLAEEPEVVLLFPDPPNLDVATPPPPPPPPPAEKKMDPYIRTTQNTAVAEAPKDANFESDRNTVAMTRGTAASTPDGPPMPSMEGLDRETKELANRTYKAGETKDDSAPATPPEKPSPPPTPPKVAETPPAPAPKPEPEPLPVPPPPPVTAPAPPPPVAEVKPKELEKKEEEAPAPPPPTPQMAKKEDSPAEAMMKELDQKLAEEPPKAEPPKPAPESPKTLPPPEPAKPPIMREAAEEVPIPKAIPVAKPVVNTPKPQENAFQPETHRGKIKGSISNVGDEDAVAAAATPAGRYKRIVTSAIEKKWHQYRIQRMDAVEPGHMSLRFYVNKKGKIEDLKILEEKASPLFEDFTIEAILKAEIPPLPADLVPMLDKERLEMTYNIVIHP</sequence>
<proteinExistence type="predicted"/>
<feature type="compositionally biased region" description="Basic and acidic residues" evidence="1">
    <location>
        <begin position="206"/>
        <end position="217"/>
    </location>
</feature>
<feature type="compositionally biased region" description="Basic and acidic residues" evidence="1">
    <location>
        <begin position="229"/>
        <end position="256"/>
    </location>
</feature>
<evidence type="ECO:0000256" key="1">
    <source>
        <dbReference type="SAM" id="MobiDB-lite"/>
    </source>
</evidence>
<comment type="caution">
    <text evidence="3">The sequence shown here is derived from an EMBL/GenBank/DDBJ whole genome shotgun (WGS) entry which is preliminary data.</text>
</comment>
<gene>
    <name evidence="3" type="ORF">DES53_10979</name>
</gene>
<dbReference type="Proteomes" id="UP000253426">
    <property type="component" value="Unassembled WGS sequence"/>
</dbReference>
<evidence type="ECO:0000313" key="4">
    <source>
        <dbReference type="Proteomes" id="UP000253426"/>
    </source>
</evidence>
<dbReference type="SUPFAM" id="SSF74653">
    <property type="entry name" value="TolA/TonB C-terminal domain"/>
    <property type="match status" value="1"/>
</dbReference>
<dbReference type="Gene3D" id="3.30.1150.10">
    <property type="match status" value="1"/>
</dbReference>